<dbReference type="PANTHER" id="PTHR19211:SF14">
    <property type="entry name" value="ATP-BINDING CASSETTE SUB-FAMILY F MEMBER 1"/>
    <property type="match status" value="1"/>
</dbReference>
<dbReference type="CDD" id="cd03221">
    <property type="entry name" value="ABCF_EF-3"/>
    <property type="match status" value="1"/>
</dbReference>
<feature type="domain" description="ABC transporter" evidence="6">
    <location>
        <begin position="335"/>
        <end position="535"/>
    </location>
</feature>
<evidence type="ECO:0000256" key="4">
    <source>
        <dbReference type="SAM" id="Coils"/>
    </source>
</evidence>
<keyword evidence="2" id="KW-0547">Nucleotide-binding</keyword>
<name>A0ABV6QY17_9ACTN</name>
<dbReference type="InterPro" id="IPR017871">
    <property type="entry name" value="ABC_transporter-like_CS"/>
</dbReference>
<dbReference type="EMBL" id="JBHLTC010000040">
    <property type="protein sequence ID" value="MFC0628896.1"/>
    <property type="molecule type" value="Genomic_DNA"/>
</dbReference>
<dbReference type="Proteomes" id="UP001589890">
    <property type="component" value="Unassembled WGS sequence"/>
</dbReference>
<keyword evidence="3" id="KW-0067">ATP-binding</keyword>
<feature type="region of interest" description="Disordered" evidence="5">
    <location>
        <begin position="289"/>
        <end position="310"/>
    </location>
</feature>
<dbReference type="SMART" id="SM00382">
    <property type="entry name" value="AAA"/>
    <property type="match status" value="2"/>
</dbReference>
<feature type="domain" description="ABC transporter" evidence="6">
    <location>
        <begin position="9"/>
        <end position="272"/>
    </location>
</feature>
<sequence length="535" mass="57411">MRVRPDTQLTLTDVTVRYPDQLVLDRVTLSIRPGEKVGVVGENGSGKSTLLRLIAGLQEPADGEIVVAAPGGIGHLAQALGLPGSASVTDVIDHAMADLRALERDIAAAEADLTDLDGYGDLLAAYEQRGGYEADSRVDAALHGLGLPGLDRDRLIGTLSGGQRARLALAAMLASSPELILLDEPTNHLDDDAITWLEQHLRRFKGTVVAVTHDRAFLDAVTSTVLEVDADTHAVRRYGDGYAGMLRAKASARQRWQQQYADWKAEVERHTELADKAIEWLDGIARKSAKDSSGASHSRSSATNTANKIRNSREQLKRLEANPVPRPPEPLVFASPLAGVTRKGGVELDDVELGSRLRVPELSLTPGERLLVTGANGAGKTTLLRVLAGEVKPDRGRVRRTGRVGFFRQDDGSPGAETVLARFAAGRKGSPEDHRDELLSLGLFRAEDLAKPMAALSIGQRRRVDLARLVSRPVDLLLLDEPTNHLSPALVDELEQALAGFGGVLVLVTHDRSLRSAFAGRTLHLTAGQPAEVAA</sequence>
<proteinExistence type="predicted"/>
<dbReference type="InterPro" id="IPR027417">
    <property type="entry name" value="P-loop_NTPase"/>
</dbReference>
<keyword evidence="1" id="KW-0677">Repeat</keyword>
<evidence type="ECO:0000256" key="2">
    <source>
        <dbReference type="ARBA" id="ARBA00022741"/>
    </source>
</evidence>
<dbReference type="RefSeq" id="WP_380055996.1">
    <property type="nucleotide sequence ID" value="NZ_JBHLTC010000040.1"/>
</dbReference>
<dbReference type="PANTHER" id="PTHR19211">
    <property type="entry name" value="ATP-BINDING TRANSPORT PROTEIN-RELATED"/>
    <property type="match status" value="1"/>
</dbReference>
<evidence type="ECO:0000259" key="6">
    <source>
        <dbReference type="PROSITE" id="PS50893"/>
    </source>
</evidence>
<protein>
    <submittedName>
        <fullName evidence="7">Ribosomal protection-like ABC-F family protein</fullName>
    </submittedName>
</protein>
<dbReference type="NCBIfam" id="NF000355">
    <property type="entry name" value="ribo_prot_ABC_F"/>
    <property type="match status" value="1"/>
</dbReference>
<organism evidence="7 8">
    <name type="scientific">Kribbella deserti</name>
    <dbReference type="NCBI Taxonomy" id="1926257"/>
    <lineage>
        <taxon>Bacteria</taxon>
        <taxon>Bacillati</taxon>
        <taxon>Actinomycetota</taxon>
        <taxon>Actinomycetes</taxon>
        <taxon>Propionibacteriales</taxon>
        <taxon>Kribbellaceae</taxon>
        <taxon>Kribbella</taxon>
    </lineage>
</organism>
<dbReference type="InterPro" id="IPR003593">
    <property type="entry name" value="AAA+_ATPase"/>
</dbReference>
<feature type="compositionally biased region" description="Low complexity" evidence="5">
    <location>
        <begin position="291"/>
        <end position="302"/>
    </location>
</feature>
<keyword evidence="4" id="KW-0175">Coiled coil</keyword>
<evidence type="ECO:0000313" key="7">
    <source>
        <dbReference type="EMBL" id="MFC0628896.1"/>
    </source>
</evidence>
<evidence type="ECO:0000313" key="8">
    <source>
        <dbReference type="Proteomes" id="UP001589890"/>
    </source>
</evidence>
<reference evidence="7 8" key="1">
    <citation type="submission" date="2024-09" db="EMBL/GenBank/DDBJ databases">
        <authorList>
            <person name="Sun Q."/>
            <person name="Mori K."/>
        </authorList>
    </citation>
    <scope>NUCLEOTIDE SEQUENCE [LARGE SCALE GENOMIC DNA]</scope>
    <source>
        <strain evidence="7 8">CGMCC 1.15906</strain>
    </source>
</reference>
<feature type="coiled-coil region" evidence="4">
    <location>
        <begin position="92"/>
        <end position="119"/>
    </location>
</feature>
<dbReference type="PROSITE" id="PS50893">
    <property type="entry name" value="ABC_TRANSPORTER_2"/>
    <property type="match status" value="2"/>
</dbReference>
<dbReference type="PROSITE" id="PS00211">
    <property type="entry name" value="ABC_TRANSPORTER_1"/>
    <property type="match status" value="1"/>
</dbReference>
<dbReference type="Pfam" id="PF00005">
    <property type="entry name" value="ABC_tran"/>
    <property type="match status" value="2"/>
</dbReference>
<dbReference type="Gene3D" id="3.40.50.300">
    <property type="entry name" value="P-loop containing nucleotide triphosphate hydrolases"/>
    <property type="match status" value="2"/>
</dbReference>
<keyword evidence="8" id="KW-1185">Reference proteome</keyword>
<evidence type="ECO:0000256" key="5">
    <source>
        <dbReference type="SAM" id="MobiDB-lite"/>
    </source>
</evidence>
<evidence type="ECO:0000256" key="1">
    <source>
        <dbReference type="ARBA" id="ARBA00022737"/>
    </source>
</evidence>
<accession>A0ABV6QY17</accession>
<comment type="caution">
    <text evidence="7">The sequence shown here is derived from an EMBL/GenBank/DDBJ whole genome shotgun (WGS) entry which is preliminary data.</text>
</comment>
<dbReference type="SUPFAM" id="SSF52540">
    <property type="entry name" value="P-loop containing nucleoside triphosphate hydrolases"/>
    <property type="match status" value="2"/>
</dbReference>
<dbReference type="InterPro" id="IPR003439">
    <property type="entry name" value="ABC_transporter-like_ATP-bd"/>
</dbReference>
<evidence type="ECO:0000256" key="3">
    <source>
        <dbReference type="ARBA" id="ARBA00022840"/>
    </source>
</evidence>
<gene>
    <name evidence="7" type="primary">abc-f</name>
    <name evidence="7" type="ORF">ACFFGN_32825</name>
</gene>
<dbReference type="InterPro" id="IPR050611">
    <property type="entry name" value="ABCF"/>
</dbReference>